<evidence type="ECO:0000256" key="12">
    <source>
        <dbReference type="RuleBase" id="RU003567"/>
    </source>
</evidence>
<dbReference type="CDD" id="cd07017">
    <property type="entry name" value="S14_ClpP_2"/>
    <property type="match status" value="1"/>
</dbReference>
<evidence type="ECO:0000256" key="10">
    <source>
        <dbReference type="RuleBase" id="RU000549"/>
    </source>
</evidence>
<keyword evidence="3 7" id="KW-0645">Protease</keyword>
<evidence type="ECO:0000313" key="13">
    <source>
        <dbReference type="EMBL" id="MFD1426399.1"/>
    </source>
</evidence>
<dbReference type="PROSITE" id="PS00381">
    <property type="entry name" value="CLP_PROTEASE_SER"/>
    <property type="match status" value="1"/>
</dbReference>
<dbReference type="NCBIfam" id="NF009205">
    <property type="entry name" value="PRK12553.1"/>
    <property type="match status" value="1"/>
</dbReference>
<evidence type="ECO:0000313" key="14">
    <source>
        <dbReference type="Proteomes" id="UP001597282"/>
    </source>
</evidence>
<comment type="similarity">
    <text evidence="1 7 12">Belongs to the peptidase S14 family.</text>
</comment>
<keyword evidence="14" id="KW-1185">Reference proteome</keyword>
<keyword evidence="2 7" id="KW-0963">Cytoplasm</keyword>
<dbReference type="SUPFAM" id="SSF52096">
    <property type="entry name" value="ClpP/crotonase"/>
    <property type="match status" value="1"/>
</dbReference>
<organism evidence="13 14">
    <name type="scientific">Kroppenstedtia sanguinis</name>
    <dbReference type="NCBI Taxonomy" id="1380684"/>
    <lineage>
        <taxon>Bacteria</taxon>
        <taxon>Bacillati</taxon>
        <taxon>Bacillota</taxon>
        <taxon>Bacilli</taxon>
        <taxon>Bacillales</taxon>
        <taxon>Thermoactinomycetaceae</taxon>
        <taxon>Kroppenstedtia</taxon>
    </lineage>
</organism>
<proteinExistence type="inferred from homology"/>
<protein>
    <recommendedName>
        <fullName evidence="7 12">ATP-dependent Clp protease proteolytic subunit</fullName>
        <ecNumber evidence="7 10">3.4.21.92</ecNumber>
    </recommendedName>
    <alternativeName>
        <fullName evidence="7">Endopeptidase Clp</fullName>
    </alternativeName>
</protein>
<dbReference type="PANTHER" id="PTHR10381:SF70">
    <property type="entry name" value="ATP-DEPENDENT CLP PROTEASE PROTEOLYTIC SUBUNIT"/>
    <property type="match status" value="1"/>
</dbReference>
<evidence type="ECO:0000256" key="9">
    <source>
        <dbReference type="PROSITE-ProRule" id="PRU10086"/>
    </source>
</evidence>
<dbReference type="InterPro" id="IPR023562">
    <property type="entry name" value="ClpP/TepA"/>
</dbReference>
<dbReference type="Gene3D" id="3.90.226.10">
    <property type="entry name" value="2-enoyl-CoA Hydratase, Chain A, domain 1"/>
    <property type="match status" value="1"/>
</dbReference>
<dbReference type="NCBIfam" id="NF001368">
    <property type="entry name" value="PRK00277.1"/>
    <property type="match status" value="1"/>
</dbReference>
<evidence type="ECO:0000256" key="3">
    <source>
        <dbReference type="ARBA" id="ARBA00022670"/>
    </source>
</evidence>
<reference evidence="14" key="1">
    <citation type="journal article" date="2019" name="Int. J. Syst. Evol. Microbiol.">
        <title>The Global Catalogue of Microorganisms (GCM) 10K type strain sequencing project: providing services to taxonomists for standard genome sequencing and annotation.</title>
        <authorList>
            <consortium name="The Broad Institute Genomics Platform"/>
            <consortium name="The Broad Institute Genome Sequencing Center for Infectious Disease"/>
            <person name="Wu L."/>
            <person name="Ma J."/>
        </authorList>
    </citation>
    <scope>NUCLEOTIDE SEQUENCE [LARGE SCALE GENOMIC DNA]</scope>
    <source>
        <strain evidence="14">S1</strain>
    </source>
</reference>
<dbReference type="Proteomes" id="UP001597282">
    <property type="component" value="Unassembled WGS sequence"/>
</dbReference>
<dbReference type="InterPro" id="IPR033135">
    <property type="entry name" value="ClpP_His_AS"/>
</dbReference>
<comment type="function">
    <text evidence="7 11">Cleaves peptides in various proteins in a process that requires ATP hydrolysis. Has a chymotrypsin-like activity. Plays a major role in the degradation of misfolded proteins.</text>
</comment>
<feature type="active site" evidence="7 9">
    <location>
        <position position="123"/>
    </location>
</feature>
<comment type="catalytic activity">
    <reaction evidence="6 7 9">
        <text>Hydrolysis of proteins to small peptides in the presence of ATP and magnesium. alpha-casein is the usual test substrate. In the absence of ATP, only oligopeptides shorter than five residues are hydrolyzed (such as succinyl-Leu-Tyr-|-NHMec, and Leu-Tyr-Leu-|-Tyr-Trp, in which cleavage of the -Tyr-|-Leu- and -Tyr-|-Trp bonds also occurs).</text>
        <dbReference type="EC" id="3.4.21.92"/>
    </reaction>
</comment>
<feature type="active site" description="Nucleophile" evidence="7">
    <location>
        <position position="98"/>
    </location>
</feature>
<comment type="caution">
    <text evidence="13">The sequence shown here is derived from an EMBL/GenBank/DDBJ whole genome shotgun (WGS) entry which is preliminary data.</text>
</comment>
<name>A0ABW4C8R1_9BACL</name>
<evidence type="ECO:0000256" key="4">
    <source>
        <dbReference type="ARBA" id="ARBA00022801"/>
    </source>
</evidence>
<dbReference type="HAMAP" id="MF_00444">
    <property type="entry name" value="ClpP"/>
    <property type="match status" value="1"/>
</dbReference>
<keyword evidence="4 7" id="KW-0378">Hydrolase</keyword>
<dbReference type="InterPro" id="IPR001907">
    <property type="entry name" value="ClpP"/>
</dbReference>
<comment type="subcellular location">
    <subcellularLocation>
        <location evidence="7">Cytoplasm</location>
    </subcellularLocation>
</comment>
<dbReference type="EC" id="3.4.21.92" evidence="7 10"/>
<dbReference type="RefSeq" id="WP_380163459.1">
    <property type="nucleotide sequence ID" value="NZ_JBHTNU010000004.1"/>
</dbReference>
<gene>
    <name evidence="7 13" type="primary">clpP</name>
    <name evidence="13" type="ORF">ACFQ4Y_05540</name>
</gene>
<evidence type="ECO:0000256" key="8">
    <source>
        <dbReference type="PROSITE-ProRule" id="PRU10085"/>
    </source>
</evidence>
<feature type="active site" evidence="8">
    <location>
        <position position="98"/>
    </location>
</feature>
<dbReference type="GO" id="GO:0004252">
    <property type="term" value="F:serine-type endopeptidase activity"/>
    <property type="evidence" value="ECO:0007669"/>
    <property type="project" value="UniProtKB-EC"/>
</dbReference>
<dbReference type="InterPro" id="IPR018215">
    <property type="entry name" value="ClpP_Ser_AS"/>
</dbReference>
<evidence type="ECO:0000256" key="7">
    <source>
        <dbReference type="HAMAP-Rule" id="MF_00444"/>
    </source>
</evidence>
<dbReference type="PANTHER" id="PTHR10381">
    <property type="entry name" value="ATP-DEPENDENT CLP PROTEASE PROTEOLYTIC SUBUNIT"/>
    <property type="match status" value="1"/>
</dbReference>
<evidence type="ECO:0000256" key="11">
    <source>
        <dbReference type="RuleBase" id="RU000550"/>
    </source>
</evidence>
<sequence>MNLVPMVVEQTSRGERAYDLYSRLLKDRIIFIGSPIDDTIANTVVAQMLFLAADDPDKEISLYINSPGGSITAGMAIYDTMQYIKSDVSTICVGMAASMGSFLLAAGTKGKRFALPNSEVMIHQPLGGVRGQAADIQIHAEWILQTRKRIYEILAGRTGQPLSKIERDSDRDFFMDAQEAMEYGVVDQVMITR</sequence>
<dbReference type="PROSITE" id="PS00382">
    <property type="entry name" value="CLP_PROTEASE_HIS"/>
    <property type="match status" value="1"/>
</dbReference>
<dbReference type="EMBL" id="JBHTNU010000004">
    <property type="protein sequence ID" value="MFD1426399.1"/>
    <property type="molecule type" value="Genomic_DNA"/>
</dbReference>
<evidence type="ECO:0000256" key="1">
    <source>
        <dbReference type="ARBA" id="ARBA00007039"/>
    </source>
</evidence>
<accession>A0ABW4C8R1</accession>
<dbReference type="InterPro" id="IPR029045">
    <property type="entry name" value="ClpP/crotonase-like_dom_sf"/>
</dbReference>
<keyword evidence="5 7" id="KW-0720">Serine protease</keyword>
<dbReference type="Pfam" id="PF00574">
    <property type="entry name" value="CLP_protease"/>
    <property type="match status" value="1"/>
</dbReference>
<dbReference type="PRINTS" id="PR00127">
    <property type="entry name" value="CLPPROTEASEP"/>
</dbReference>
<evidence type="ECO:0000256" key="2">
    <source>
        <dbReference type="ARBA" id="ARBA00022490"/>
    </source>
</evidence>
<comment type="subunit">
    <text evidence="7">Fourteen ClpP subunits assemble into 2 heptameric rings which stack back to back to give a disk-like structure with a central cavity, resembling the structure of eukaryotic proteasomes.</text>
</comment>
<evidence type="ECO:0000256" key="5">
    <source>
        <dbReference type="ARBA" id="ARBA00022825"/>
    </source>
</evidence>
<evidence type="ECO:0000256" key="6">
    <source>
        <dbReference type="ARBA" id="ARBA00034021"/>
    </source>
</evidence>
<dbReference type="NCBIfam" id="TIGR00493">
    <property type="entry name" value="clpP"/>
    <property type="match status" value="1"/>
</dbReference>